<dbReference type="Pfam" id="PF22600">
    <property type="entry name" value="MTPAP-like_central"/>
    <property type="match status" value="1"/>
</dbReference>
<dbReference type="AlphaFoldDB" id="A0A1J3H7G2"/>
<protein>
    <submittedName>
        <fullName evidence="3">Poly(A) RNA polymerase cid11</fullName>
    </submittedName>
</protein>
<organism evidence="3">
    <name type="scientific">Noccaea caerulescens</name>
    <name type="common">Alpine penny-cress</name>
    <name type="synonym">Thlaspi caerulescens</name>
    <dbReference type="NCBI Taxonomy" id="107243"/>
    <lineage>
        <taxon>Eukaryota</taxon>
        <taxon>Viridiplantae</taxon>
        <taxon>Streptophyta</taxon>
        <taxon>Embryophyta</taxon>
        <taxon>Tracheophyta</taxon>
        <taxon>Spermatophyta</taxon>
        <taxon>Magnoliopsida</taxon>
        <taxon>eudicotyledons</taxon>
        <taxon>Gunneridae</taxon>
        <taxon>Pentapetalae</taxon>
        <taxon>rosids</taxon>
        <taxon>malvids</taxon>
        <taxon>Brassicales</taxon>
        <taxon>Brassicaceae</taxon>
        <taxon>Coluteocarpeae</taxon>
        <taxon>Noccaea</taxon>
    </lineage>
</organism>
<evidence type="ECO:0000256" key="1">
    <source>
        <dbReference type="SAM" id="MobiDB-lite"/>
    </source>
</evidence>
<evidence type="ECO:0000313" key="3">
    <source>
        <dbReference type="EMBL" id="JAU62612.1"/>
    </source>
</evidence>
<gene>
    <name evidence="3" type="ORF">LE_TR20586_c0_g1_i1_g.65893</name>
</gene>
<proteinExistence type="predicted"/>
<name>A0A1J3H7G2_NOCCA</name>
<feature type="region of interest" description="Disordered" evidence="1">
    <location>
        <begin position="517"/>
        <end position="555"/>
    </location>
</feature>
<dbReference type="InterPro" id="IPR043519">
    <property type="entry name" value="NT_sf"/>
</dbReference>
<dbReference type="CDD" id="cd05402">
    <property type="entry name" value="NT_PAP_TUTase"/>
    <property type="match status" value="1"/>
</dbReference>
<dbReference type="SUPFAM" id="SSF81631">
    <property type="entry name" value="PAP/OAS1 substrate-binding domain"/>
    <property type="match status" value="1"/>
</dbReference>
<dbReference type="GO" id="GO:0031123">
    <property type="term" value="P:RNA 3'-end processing"/>
    <property type="evidence" value="ECO:0007669"/>
    <property type="project" value="TreeGrafter"/>
</dbReference>
<dbReference type="SUPFAM" id="SSF81301">
    <property type="entry name" value="Nucleotidyltransferase"/>
    <property type="match status" value="1"/>
</dbReference>
<dbReference type="PANTHER" id="PTHR12271:SF134">
    <property type="entry name" value="NUCLEOTIDYLTRANSFERASE FAMILY PROTEIN"/>
    <property type="match status" value="1"/>
</dbReference>
<dbReference type="EMBL" id="GEVL01014729">
    <property type="protein sequence ID" value="JAU62612.1"/>
    <property type="molecule type" value="Transcribed_RNA"/>
</dbReference>
<dbReference type="Gene3D" id="1.10.1410.10">
    <property type="match status" value="1"/>
</dbReference>
<reference evidence="3" key="1">
    <citation type="submission" date="2016-07" db="EMBL/GenBank/DDBJ databases">
        <title>De novo transcriptome assembly of four accessions of the metal hyperaccumulator plant Noccaea caerulescens.</title>
        <authorList>
            <person name="Blande D."/>
            <person name="Halimaa P."/>
            <person name="Tervahauta A.I."/>
            <person name="Aarts M.G."/>
            <person name="Karenlampi S.O."/>
        </authorList>
    </citation>
    <scope>NUCLEOTIDE SEQUENCE</scope>
</reference>
<feature type="domain" description="Poly(A) RNA polymerase mitochondrial-like central palm" evidence="2">
    <location>
        <begin position="42"/>
        <end position="189"/>
    </location>
</feature>
<dbReference type="GO" id="GO:0016779">
    <property type="term" value="F:nucleotidyltransferase activity"/>
    <property type="evidence" value="ECO:0007669"/>
    <property type="project" value="TreeGrafter"/>
</dbReference>
<dbReference type="Gene3D" id="3.30.460.10">
    <property type="entry name" value="Beta Polymerase, domain 2"/>
    <property type="match status" value="1"/>
</dbReference>
<dbReference type="PANTHER" id="PTHR12271">
    <property type="entry name" value="POLY A POLYMERASE CID PAP -RELATED"/>
    <property type="match status" value="1"/>
</dbReference>
<feature type="compositionally biased region" description="Pro residues" evidence="1">
    <location>
        <begin position="521"/>
        <end position="532"/>
    </location>
</feature>
<evidence type="ECO:0000259" key="2">
    <source>
        <dbReference type="Pfam" id="PF22600"/>
    </source>
</evidence>
<accession>A0A1J3H7G2</accession>
<dbReference type="InterPro" id="IPR054708">
    <property type="entry name" value="MTPAP-like_central"/>
</dbReference>
<sequence>MEFRSGRVAEENTISSKGIRKKVKNSESVALKRIGNYDLLDLSKVLDDVYSSSRPISAEYETRKELVKNLNAMALEIYGNSKESSPVLEAYGSFVTNMFSSQSDLDVSINFEKATSELPRQKKVQILRTFAEKLHSLQGQGHVRNVKPILGARVPIVKFVDQGTDVTCDLSVGNKDGILNSQIIHIISQIDDRFHKLCMLVKHWAKAHEVNSAPDGTLNSISITALVAHHLQTQDPPILPPLSVLFKDGTDPVNVEKRTQKFLKWGQRNKESLGRLFVTFFVKLQSIEFLWRQGLCVSSLSGLWISKKWKKSSINVEDFLDVSQNLARTVNGEGAKEIYVCINRTVENIFEFLNGKLDGLHLRDILFRKQADMESRRPPPPPPPSRHPLVLPSNVYTQQPHNDYRNEYNDRHEIHRNKRVCLVNGYKAVETDYIREEERYENLRKRYAGNYNDFGQFHDVSRFGVHHNRPLDDPYRHLVVPPWNGGGNGHLVHHRHDGRYGGEEPMPVGLWRDYGRRIDLSPPPPPPPPPLPYGRVNYENLGPPQPYFGRRSFYQ</sequence>
<feature type="region of interest" description="Disordered" evidence="1">
    <location>
        <begin position="371"/>
        <end position="391"/>
    </location>
</feature>